<organism evidence="6 7">
    <name type="scientific">Candidatus Muproteobacteria bacterium RBG_19FT_COMBO_61_10</name>
    <dbReference type="NCBI Taxonomy" id="1817761"/>
    <lineage>
        <taxon>Bacteria</taxon>
        <taxon>Pseudomonadati</taxon>
        <taxon>Pseudomonadota</taxon>
        <taxon>Candidatus Muproteobacteria</taxon>
    </lineage>
</organism>
<dbReference type="GO" id="GO:0006457">
    <property type="term" value="P:protein folding"/>
    <property type="evidence" value="ECO:0007669"/>
    <property type="project" value="UniProtKB-UniRule"/>
</dbReference>
<evidence type="ECO:0000256" key="2">
    <source>
        <dbReference type="ARBA" id="ARBA00023186"/>
    </source>
</evidence>
<gene>
    <name evidence="4" type="primary">hscB</name>
    <name evidence="6" type="ORF">A2V58_01400</name>
</gene>
<dbReference type="PANTHER" id="PTHR14021">
    <property type="entry name" value="IRON-SULFUR CLUSTER CO-CHAPERONE PROTEIN HSCB"/>
    <property type="match status" value="1"/>
</dbReference>
<dbReference type="InterPro" id="IPR001623">
    <property type="entry name" value="DnaJ_domain"/>
</dbReference>
<dbReference type="PANTHER" id="PTHR14021:SF15">
    <property type="entry name" value="IRON-SULFUR CLUSTER CO-CHAPERONE PROTEIN HSCB"/>
    <property type="match status" value="1"/>
</dbReference>
<accession>A0A1F6UNV9</accession>
<dbReference type="NCBIfam" id="TIGR00714">
    <property type="entry name" value="hscB"/>
    <property type="match status" value="1"/>
</dbReference>
<dbReference type="InterPro" id="IPR004640">
    <property type="entry name" value="HscB"/>
</dbReference>
<dbReference type="InterPro" id="IPR009073">
    <property type="entry name" value="HscB_oligo_C"/>
</dbReference>
<protein>
    <recommendedName>
        <fullName evidence="4">Co-chaperone protein HscB homolog</fullName>
    </recommendedName>
</protein>
<proteinExistence type="inferred from homology"/>
<dbReference type="Gene3D" id="1.20.1280.20">
    <property type="entry name" value="HscB, C-terminal domain"/>
    <property type="match status" value="1"/>
</dbReference>
<comment type="subunit">
    <text evidence="4">Interacts with HscA and stimulates its ATPase activity.</text>
</comment>
<comment type="function">
    <text evidence="3 4">Co-chaperone involved in the maturation of iron-sulfur cluster-containing proteins. Seems to help targeting proteins to be folded toward HscA.</text>
</comment>
<dbReference type="EMBL" id="MFSV01000016">
    <property type="protein sequence ID" value="OGI59071.1"/>
    <property type="molecule type" value="Genomic_DNA"/>
</dbReference>
<evidence type="ECO:0000313" key="7">
    <source>
        <dbReference type="Proteomes" id="UP000177950"/>
    </source>
</evidence>
<dbReference type="GO" id="GO:0044571">
    <property type="term" value="P:[2Fe-2S] cluster assembly"/>
    <property type="evidence" value="ECO:0007669"/>
    <property type="project" value="InterPro"/>
</dbReference>
<dbReference type="GO" id="GO:0051259">
    <property type="term" value="P:protein complex oligomerization"/>
    <property type="evidence" value="ECO:0007669"/>
    <property type="project" value="InterPro"/>
</dbReference>
<dbReference type="GO" id="GO:0051087">
    <property type="term" value="F:protein-folding chaperone binding"/>
    <property type="evidence" value="ECO:0007669"/>
    <property type="project" value="InterPro"/>
</dbReference>
<dbReference type="SUPFAM" id="SSF47144">
    <property type="entry name" value="HSC20 (HSCB), C-terminal oligomerisation domain"/>
    <property type="match status" value="1"/>
</dbReference>
<sequence>MQVGLEKNHFELFGLPLRFDIDGADLSVRYRNLQRHFHPDRYASGSDQQRRLALQMTANINEAFQTLKDPLTRGRYILALLGVSTDEETDTVMDPAFLMAQMELRESMQEARAAPDQPQRLPALMRDVEQRLTLGTEELGRRLNENTATSLARARSLVREMQFLRKVQREIEDLEQFE</sequence>
<dbReference type="PROSITE" id="PS50076">
    <property type="entry name" value="DNAJ_2"/>
    <property type="match status" value="1"/>
</dbReference>
<comment type="similarity">
    <text evidence="1 4">Belongs to the HscB family.</text>
</comment>
<reference evidence="6 7" key="1">
    <citation type="journal article" date="2016" name="Nat. Commun.">
        <title>Thousands of microbial genomes shed light on interconnected biogeochemical processes in an aquifer system.</title>
        <authorList>
            <person name="Anantharaman K."/>
            <person name="Brown C.T."/>
            <person name="Hug L.A."/>
            <person name="Sharon I."/>
            <person name="Castelle C.J."/>
            <person name="Probst A.J."/>
            <person name="Thomas B.C."/>
            <person name="Singh A."/>
            <person name="Wilkins M.J."/>
            <person name="Karaoz U."/>
            <person name="Brodie E.L."/>
            <person name="Williams K.H."/>
            <person name="Hubbard S.S."/>
            <person name="Banfield J.F."/>
        </authorList>
    </citation>
    <scope>NUCLEOTIDE SEQUENCE [LARGE SCALE GENOMIC DNA]</scope>
</reference>
<dbReference type="Pfam" id="PF07743">
    <property type="entry name" value="HSCB_C"/>
    <property type="match status" value="1"/>
</dbReference>
<dbReference type="InterPro" id="IPR036869">
    <property type="entry name" value="J_dom_sf"/>
</dbReference>
<dbReference type="GO" id="GO:0001671">
    <property type="term" value="F:ATPase activator activity"/>
    <property type="evidence" value="ECO:0007669"/>
    <property type="project" value="InterPro"/>
</dbReference>
<dbReference type="AlphaFoldDB" id="A0A1F6UNV9"/>
<evidence type="ECO:0000256" key="3">
    <source>
        <dbReference type="ARBA" id="ARBA00025596"/>
    </source>
</evidence>
<evidence type="ECO:0000256" key="4">
    <source>
        <dbReference type="HAMAP-Rule" id="MF_00682"/>
    </source>
</evidence>
<dbReference type="HAMAP" id="MF_00682">
    <property type="entry name" value="HscB"/>
    <property type="match status" value="1"/>
</dbReference>
<name>A0A1F6UNV9_9PROT</name>
<evidence type="ECO:0000313" key="6">
    <source>
        <dbReference type="EMBL" id="OGI59071.1"/>
    </source>
</evidence>
<keyword evidence="2 4" id="KW-0143">Chaperone</keyword>
<evidence type="ECO:0000256" key="1">
    <source>
        <dbReference type="ARBA" id="ARBA00010476"/>
    </source>
</evidence>
<dbReference type="SUPFAM" id="SSF46565">
    <property type="entry name" value="Chaperone J-domain"/>
    <property type="match status" value="1"/>
</dbReference>
<evidence type="ECO:0000259" key="5">
    <source>
        <dbReference type="PROSITE" id="PS50076"/>
    </source>
</evidence>
<dbReference type="Gene3D" id="1.10.287.110">
    <property type="entry name" value="DnaJ domain"/>
    <property type="match status" value="1"/>
</dbReference>
<comment type="caution">
    <text evidence="6">The sequence shown here is derived from an EMBL/GenBank/DDBJ whole genome shotgun (WGS) entry which is preliminary data.</text>
</comment>
<dbReference type="SMART" id="SM00271">
    <property type="entry name" value="DnaJ"/>
    <property type="match status" value="1"/>
</dbReference>
<dbReference type="Proteomes" id="UP000177950">
    <property type="component" value="Unassembled WGS sequence"/>
</dbReference>
<feature type="domain" description="J" evidence="5">
    <location>
        <begin position="8"/>
        <end position="82"/>
    </location>
</feature>
<dbReference type="InterPro" id="IPR036386">
    <property type="entry name" value="HscB_C_sf"/>
</dbReference>
<dbReference type="CDD" id="cd06257">
    <property type="entry name" value="DnaJ"/>
    <property type="match status" value="1"/>
</dbReference>